<keyword evidence="2" id="KW-1185">Reference proteome</keyword>
<proteinExistence type="predicted"/>
<dbReference type="EMBL" id="CP066744">
    <property type="protein sequence ID" value="QQK07246.1"/>
    <property type="molecule type" value="Genomic_DNA"/>
</dbReference>
<protein>
    <submittedName>
        <fullName evidence="1">SufD family Fe-S cluster assembly protein</fullName>
    </submittedName>
</protein>
<evidence type="ECO:0000313" key="1">
    <source>
        <dbReference type="EMBL" id="QQK07246.1"/>
    </source>
</evidence>
<reference evidence="1 2" key="1">
    <citation type="journal article" date="2022" name="Int. J. Syst. Evol. Microbiol.">
        <title>Miniphocaeibacter halophilus sp. nov., an ammonium-tolerant acetate-producing bacterium isolated from a biogas system.</title>
        <authorList>
            <person name="Schnurer A."/>
            <person name="Singh A."/>
            <person name="Bi S."/>
            <person name="Qiao W."/>
            <person name="Westerholm M."/>
        </authorList>
    </citation>
    <scope>NUCLEOTIDE SEQUENCE [LARGE SCALE GENOMIC DNA]</scope>
    <source>
        <strain evidence="1 2">AMB_01</strain>
    </source>
</reference>
<organism evidence="1 2">
    <name type="scientific">Miniphocaeibacter halophilus</name>
    <dbReference type="NCBI Taxonomy" id="2931922"/>
    <lineage>
        <taxon>Bacteria</taxon>
        <taxon>Bacillati</taxon>
        <taxon>Bacillota</taxon>
        <taxon>Tissierellia</taxon>
        <taxon>Tissierellales</taxon>
        <taxon>Peptoniphilaceae</taxon>
        <taxon>Miniphocaeibacter</taxon>
    </lineage>
</organism>
<evidence type="ECO:0000313" key="2">
    <source>
        <dbReference type="Proteomes" id="UP000595814"/>
    </source>
</evidence>
<sequence>MTIYNELPVTTFRWTKANHILLDDLNINKTEYNYNTVKVGKDNVSDIPMAEEIKIKDDFVGASKESLEEVLEIANYKKYIFAKSGENLDIYLDLKTNEANPVLIGDISIYGKENSNIQITMDYSGDYKNAYTNVLTRIKAEKNSKINIVKVQRQGEIRHIEHRYSQVEENGEVKYLTVNLGGEESLYHFVTDLIGDNSKADLKTIYIGEGKSLTDIYNNIRFYGKNANGDFIVKGALKDQAKKYFRGTLDFIKGSSQSTGDEEEKVILLNDKVKSFAIPILLAGEDDVIGNHAASAGQVDENILFYIMSRGFSEKEAKKMIVEGSFRPIIDEIKNMELRDFVIDTLDKKLEKV</sequence>
<dbReference type="Proteomes" id="UP000595814">
    <property type="component" value="Chromosome"/>
</dbReference>
<accession>A0AC61MS60</accession>
<gene>
    <name evidence="1" type="ORF">JFY71_07920</name>
</gene>
<name>A0AC61MS60_9FIRM</name>